<dbReference type="CDD" id="cd03386">
    <property type="entry name" value="PAP2_Aur1_like"/>
    <property type="match status" value="1"/>
</dbReference>
<feature type="transmembrane region" description="Helical" evidence="6">
    <location>
        <begin position="298"/>
        <end position="322"/>
    </location>
</feature>
<accession>A0AAN9U3Y5</accession>
<protein>
    <recommendedName>
        <fullName evidence="7">Inositolphosphotransferase Aur1/Ipt1 domain-containing protein</fullName>
    </recommendedName>
</protein>
<comment type="caution">
    <text evidence="8">The sequence shown here is derived from an EMBL/GenBank/DDBJ whole genome shotgun (WGS) entry which is preliminary data.</text>
</comment>
<evidence type="ECO:0000256" key="2">
    <source>
        <dbReference type="ARBA" id="ARBA00022692"/>
    </source>
</evidence>
<dbReference type="PANTHER" id="PTHR31310">
    <property type="match status" value="1"/>
</dbReference>
<keyword evidence="3 6" id="KW-1133">Transmembrane helix</keyword>
<organism evidence="8 9">
    <name type="scientific">Cytospora paraplurivora</name>
    <dbReference type="NCBI Taxonomy" id="2898453"/>
    <lineage>
        <taxon>Eukaryota</taxon>
        <taxon>Fungi</taxon>
        <taxon>Dikarya</taxon>
        <taxon>Ascomycota</taxon>
        <taxon>Pezizomycotina</taxon>
        <taxon>Sordariomycetes</taxon>
        <taxon>Sordariomycetidae</taxon>
        <taxon>Diaporthales</taxon>
        <taxon>Cytosporaceae</taxon>
        <taxon>Cytospora</taxon>
    </lineage>
</organism>
<evidence type="ECO:0000256" key="3">
    <source>
        <dbReference type="ARBA" id="ARBA00022989"/>
    </source>
</evidence>
<evidence type="ECO:0000256" key="5">
    <source>
        <dbReference type="SAM" id="MobiDB-lite"/>
    </source>
</evidence>
<dbReference type="Proteomes" id="UP001320245">
    <property type="component" value="Unassembled WGS sequence"/>
</dbReference>
<dbReference type="InterPro" id="IPR026841">
    <property type="entry name" value="Aur1/Ipt1"/>
</dbReference>
<keyword evidence="2 6" id="KW-0812">Transmembrane</keyword>
<dbReference type="EMBL" id="JAJSPL020000036">
    <property type="protein sequence ID" value="KAK7735947.1"/>
    <property type="molecule type" value="Genomic_DNA"/>
</dbReference>
<reference evidence="8 9" key="1">
    <citation type="journal article" date="2023" name="PLoS ONE">
        <title>Cytospora paraplurivora sp. nov. isolated from orchards with fruit tree decline syndrome in Ontario, Canada.</title>
        <authorList>
            <person name="Ilyukhin E."/>
            <person name="Nguyen H.D.T."/>
            <person name="Castle A.J."/>
            <person name="Ellouze W."/>
        </authorList>
    </citation>
    <scope>NUCLEOTIDE SEQUENCE [LARGE SCALE GENOMIC DNA]</scope>
    <source>
        <strain evidence="8 9">FDS-564</strain>
    </source>
</reference>
<evidence type="ECO:0000313" key="9">
    <source>
        <dbReference type="Proteomes" id="UP001320245"/>
    </source>
</evidence>
<feature type="region of interest" description="Disordered" evidence="5">
    <location>
        <begin position="336"/>
        <end position="361"/>
    </location>
</feature>
<proteinExistence type="predicted"/>
<keyword evidence="9" id="KW-1185">Reference proteome</keyword>
<feature type="region of interest" description="Disordered" evidence="5">
    <location>
        <begin position="53"/>
        <end position="82"/>
    </location>
</feature>
<feature type="transmembrane region" description="Helical" evidence="6">
    <location>
        <begin position="368"/>
        <end position="386"/>
    </location>
</feature>
<feature type="compositionally biased region" description="Low complexity" evidence="5">
    <location>
        <begin position="57"/>
        <end position="70"/>
    </location>
</feature>
<dbReference type="Pfam" id="PF14378">
    <property type="entry name" value="PAP2_3"/>
    <property type="match status" value="2"/>
</dbReference>
<name>A0AAN9U3Y5_9PEZI</name>
<keyword evidence="4 6" id="KW-0472">Membrane</keyword>
<dbReference type="AlphaFoldDB" id="A0AAN9U3Y5"/>
<gene>
    <name evidence="8" type="ORF">SLS53_007326</name>
</gene>
<evidence type="ECO:0000256" key="6">
    <source>
        <dbReference type="SAM" id="Phobius"/>
    </source>
</evidence>
<feature type="domain" description="Inositolphosphotransferase Aur1/Ipt1" evidence="7">
    <location>
        <begin position="364"/>
        <end position="409"/>
    </location>
</feature>
<feature type="domain" description="Inositolphosphotransferase Aur1/Ipt1" evidence="7">
    <location>
        <begin position="176"/>
        <end position="308"/>
    </location>
</feature>
<dbReference type="GO" id="GO:0016020">
    <property type="term" value="C:membrane"/>
    <property type="evidence" value="ECO:0007669"/>
    <property type="project" value="UniProtKB-SubCell"/>
</dbReference>
<evidence type="ECO:0000313" key="8">
    <source>
        <dbReference type="EMBL" id="KAK7735947.1"/>
    </source>
</evidence>
<dbReference type="InterPro" id="IPR052185">
    <property type="entry name" value="IPC_Synthase-Related"/>
</dbReference>
<feature type="transmembrane region" description="Helical" evidence="6">
    <location>
        <begin position="207"/>
        <end position="226"/>
    </location>
</feature>
<feature type="transmembrane region" description="Helical" evidence="6">
    <location>
        <begin position="115"/>
        <end position="133"/>
    </location>
</feature>
<evidence type="ECO:0000259" key="7">
    <source>
        <dbReference type="Pfam" id="PF14378"/>
    </source>
</evidence>
<evidence type="ECO:0000256" key="1">
    <source>
        <dbReference type="ARBA" id="ARBA00004141"/>
    </source>
</evidence>
<feature type="transmembrane region" description="Helical" evidence="6">
    <location>
        <begin position="238"/>
        <end position="254"/>
    </location>
</feature>
<feature type="transmembrane region" description="Helical" evidence="6">
    <location>
        <begin position="392"/>
        <end position="409"/>
    </location>
</feature>
<sequence length="497" mass="56485">MSNVGKPDDDWHPHVFRMPDWVEPVLIVSILFTSMYLTRAKEFSIFGSKQSYTPLASSPTSVTPRSSSDSDPPPHRSYRTGYPSKTRQVFGIWTVRTPNSSRFARHIHSRILQKFPFLVEMFYWVLQFFFYRFTASLAALRYGGDNQMWDVGQNHGIALLELEAHMFGKASLTGTQRWTEWNIQQWFLAGARANDWRGVFLTVLNRSYALIHIPGTVGFLAFYYYVSPTFSRFATARRTMTLLNLFAFSVFIFYPCMPPRLLPPEYGFIDTVNGEDATSVWQSGNFVNRLAAMPSMHFGYAFCIGCVFMYESAALSGLVEIYQRFGKTRKSSATWLPITGGDEENPHDLAAPESEEPRTSERSTAQRIAFFIVGVWYPGWVLLTIVATANHYFMDAMVAVLVVLMSYALETSRDDNRSYSTGACLIFKQSNPRQYLVDLGQKVFKINHTVTGQQRKLPTVAETIELVLICDEEGCSLLLSYPASQRSRRCATPSRGV</sequence>
<comment type="subcellular location">
    <subcellularLocation>
        <location evidence="1">Membrane</location>
        <topology evidence="1">Multi-pass membrane protein</topology>
    </subcellularLocation>
</comment>
<feature type="transmembrane region" description="Helical" evidence="6">
    <location>
        <begin position="21"/>
        <end position="38"/>
    </location>
</feature>
<dbReference type="PANTHER" id="PTHR31310:SF10">
    <property type="entry name" value="INOSITOLPHOSPHOTRANSFERASE AUR1_IPT1 DOMAIN-CONTAINING PROTEIN"/>
    <property type="match status" value="1"/>
</dbReference>
<evidence type="ECO:0000256" key="4">
    <source>
        <dbReference type="ARBA" id="ARBA00023136"/>
    </source>
</evidence>